<gene>
    <name evidence="2" type="primary">LOC100906703</name>
</gene>
<evidence type="ECO:0000313" key="2">
    <source>
        <dbReference type="RefSeq" id="XP_003743512.1"/>
    </source>
</evidence>
<organism evidence="1 2">
    <name type="scientific">Galendromus occidentalis</name>
    <name type="common">western predatory mite</name>
    <dbReference type="NCBI Taxonomy" id="34638"/>
    <lineage>
        <taxon>Eukaryota</taxon>
        <taxon>Metazoa</taxon>
        <taxon>Ecdysozoa</taxon>
        <taxon>Arthropoda</taxon>
        <taxon>Chelicerata</taxon>
        <taxon>Arachnida</taxon>
        <taxon>Acari</taxon>
        <taxon>Parasitiformes</taxon>
        <taxon>Mesostigmata</taxon>
        <taxon>Gamasina</taxon>
        <taxon>Phytoseioidea</taxon>
        <taxon>Phytoseiidae</taxon>
        <taxon>Typhlodrominae</taxon>
        <taxon>Galendromus</taxon>
    </lineage>
</organism>
<reference evidence="2" key="1">
    <citation type="submission" date="2025-08" db="UniProtKB">
        <authorList>
            <consortium name="RefSeq"/>
        </authorList>
    </citation>
    <scope>IDENTIFICATION</scope>
</reference>
<dbReference type="RefSeq" id="XP_003743512.1">
    <property type="nucleotide sequence ID" value="XM_003743464.1"/>
</dbReference>
<protein>
    <submittedName>
        <fullName evidence="2">Uncharacterized protein LOC100906703</fullName>
    </submittedName>
</protein>
<dbReference type="AlphaFoldDB" id="A0AAJ6QTF1"/>
<sequence>MGKKPRDTNAGSVQWHLAHSKPVPPTLRDWPNGIITDCKRFERFEAFIRRLNKAANGHQHEPLRLLLGNPDYISAVLIVLCCCYGCFRCCCLRRIVLVGGGGNAQTHTEVHFSGPAMPMPMPQVSSGPSPYMGSAPAYSPV</sequence>
<name>A0AAJ6QTF1_9ACAR</name>
<dbReference type="Proteomes" id="UP000694867">
    <property type="component" value="Unplaced"/>
</dbReference>
<accession>A0AAJ6QTF1</accession>
<evidence type="ECO:0000313" key="1">
    <source>
        <dbReference type="Proteomes" id="UP000694867"/>
    </source>
</evidence>
<dbReference type="GeneID" id="100906703"/>
<keyword evidence="1" id="KW-1185">Reference proteome</keyword>
<proteinExistence type="predicted"/>
<dbReference type="KEGG" id="goe:100906703"/>